<dbReference type="EMBL" id="JADYXP020000002">
    <property type="protein sequence ID" value="KAL0131774.1"/>
    <property type="molecule type" value="Genomic_DNA"/>
</dbReference>
<proteinExistence type="predicted"/>
<protein>
    <submittedName>
        <fullName evidence="1">Uncharacterized protein</fullName>
    </submittedName>
</protein>
<gene>
    <name evidence="1" type="ORF">PUN28_002963</name>
</gene>
<accession>A0AAW2GWY4</accession>
<dbReference type="Proteomes" id="UP001430953">
    <property type="component" value="Unassembled WGS sequence"/>
</dbReference>
<name>A0AAW2GWY4_9HYME</name>
<reference evidence="1 2" key="1">
    <citation type="submission" date="2023-03" db="EMBL/GenBank/DDBJ databases">
        <title>High recombination rates correlate with genetic variation in Cardiocondyla obscurior ants.</title>
        <authorList>
            <person name="Errbii M."/>
        </authorList>
    </citation>
    <scope>NUCLEOTIDE SEQUENCE [LARGE SCALE GENOMIC DNA]</scope>
    <source>
        <strain evidence="1">Alpha-2009</strain>
        <tissue evidence="1">Whole body</tissue>
    </source>
</reference>
<comment type="caution">
    <text evidence="1">The sequence shown here is derived from an EMBL/GenBank/DDBJ whole genome shotgun (WGS) entry which is preliminary data.</text>
</comment>
<dbReference type="AlphaFoldDB" id="A0AAW2GWY4"/>
<keyword evidence="2" id="KW-1185">Reference proteome</keyword>
<sequence length="180" mass="20409">MLASPNGTQTLRRGNFVIAKCVKRSRKPSKVGRIVHRPTRPGSLPWVERKPWETISISLMNLEIRLPVVGTDDPRVIPAHRACLARCIRPSKLILHARSRDPTSLPYSREKVTMQDCVTGDIRRGNRYYEPSLPPVTFSNFCLLPLVTSIFGTTSVQGESIDKLDNRREIRHVKTNQGRT</sequence>
<evidence type="ECO:0000313" key="2">
    <source>
        <dbReference type="Proteomes" id="UP001430953"/>
    </source>
</evidence>
<evidence type="ECO:0000313" key="1">
    <source>
        <dbReference type="EMBL" id="KAL0131774.1"/>
    </source>
</evidence>
<organism evidence="1 2">
    <name type="scientific">Cardiocondyla obscurior</name>
    <dbReference type="NCBI Taxonomy" id="286306"/>
    <lineage>
        <taxon>Eukaryota</taxon>
        <taxon>Metazoa</taxon>
        <taxon>Ecdysozoa</taxon>
        <taxon>Arthropoda</taxon>
        <taxon>Hexapoda</taxon>
        <taxon>Insecta</taxon>
        <taxon>Pterygota</taxon>
        <taxon>Neoptera</taxon>
        <taxon>Endopterygota</taxon>
        <taxon>Hymenoptera</taxon>
        <taxon>Apocrita</taxon>
        <taxon>Aculeata</taxon>
        <taxon>Formicoidea</taxon>
        <taxon>Formicidae</taxon>
        <taxon>Myrmicinae</taxon>
        <taxon>Cardiocondyla</taxon>
    </lineage>
</organism>